<evidence type="ECO:0000313" key="8">
    <source>
        <dbReference type="Proteomes" id="UP001168528"/>
    </source>
</evidence>
<evidence type="ECO:0000256" key="5">
    <source>
        <dbReference type="SAM" id="Phobius"/>
    </source>
</evidence>
<evidence type="ECO:0000256" key="3">
    <source>
        <dbReference type="ARBA" id="ARBA00022989"/>
    </source>
</evidence>
<keyword evidence="2 5" id="KW-0812">Transmembrane</keyword>
<feature type="transmembrane region" description="Helical" evidence="5">
    <location>
        <begin position="22"/>
        <end position="41"/>
    </location>
</feature>
<feature type="transmembrane region" description="Helical" evidence="5">
    <location>
        <begin position="157"/>
        <end position="180"/>
    </location>
</feature>
<feature type="transmembrane region" description="Helical" evidence="5">
    <location>
        <begin position="270"/>
        <end position="288"/>
    </location>
</feature>
<dbReference type="PANTHER" id="PTHR43027">
    <property type="entry name" value="DOXORUBICIN RESISTANCE ABC TRANSPORTER PERMEASE PROTEIN DRRC-RELATED"/>
    <property type="match status" value="1"/>
</dbReference>
<evidence type="ECO:0000256" key="2">
    <source>
        <dbReference type="ARBA" id="ARBA00022692"/>
    </source>
</evidence>
<keyword evidence="3 5" id="KW-1133">Transmembrane helix</keyword>
<keyword evidence="4 5" id="KW-0472">Membrane</keyword>
<dbReference type="InterPro" id="IPR052902">
    <property type="entry name" value="ABC-2_transporter"/>
</dbReference>
<feature type="domain" description="ABC transmembrane type-2" evidence="6">
    <location>
        <begin position="123"/>
        <end position="349"/>
    </location>
</feature>
<feature type="transmembrane region" description="Helical" evidence="5">
    <location>
        <begin position="201"/>
        <end position="227"/>
    </location>
</feature>
<dbReference type="Pfam" id="PF12698">
    <property type="entry name" value="ABC2_membrane_3"/>
    <property type="match status" value="1"/>
</dbReference>
<evidence type="ECO:0000256" key="4">
    <source>
        <dbReference type="ARBA" id="ARBA00023136"/>
    </source>
</evidence>
<evidence type="ECO:0000259" key="6">
    <source>
        <dbReference type="PROSITE" id="PS51012"/>
    </source>
</evidence>
<proteinExistence type="predicted"/>
<organism evidence="7 8">
    <name type="scientific">Rhodocytophaga aerolata</name>
    <dbReference type="NCBI Taxonomy" id="455078"/>
    <lineage>
        <taxon>Bacteria</taxon>
        <taxon>Pseudomonadati</taxon>
        <taxon>Bacteroidota</taxon>
        <taxon>Cytophagia</taxon>
        <taxon>Cytophagales</taxon>
        <taxon>Rhodocytophagaceae</taxon>
        <taxon>Rhodocytophaga</taxon>
    </lineage>
</organism>
<dbReference type="InterPro" id="IPR047817">
    <property type="entry name" value="ABC2_TM_bact-type"/>
</dbReference>
<dbReference type="InterPro" id="IPR013525">
    <property type="entry name" value="ABC2_TM"/>
</dbReference>
<dbReference type="PANTHER" id="PTHR43027:SF2">
    <property type="entry name" value="TRANSPORT PERMEASE PROTEIN"/>
    <property type="match status" value="1"/>
</dbReference>
<evidence type="ECO:0000256" key="1">
    <source>
        <dbReference type="ARBA" id="ARBA00004141"/>
    </source>
</evidence>
<dbReference type="Proteomes" id="UP001168528">
    <property type="component" value="Unassembled WGS sequence"/>
</dbReference>
<gene>
    <name evidence="7" type="ORF">Q0590_03425</name>
</gene>
<dbReference type="EMBL" id="JAUKPO010000001">
    <property type="protein sequence ID" value="MDO1445283.1"/>
    <property type="molecule type" value="Genomic_DNA"/>
</dbReference>
<name>A0ABT8R1U8_9BACT</name>
<feature type="transmembrane region" description="Helical" evidence="5">
    <location>
        <begin position="324"/>
        <end position="346"/>
    </location>
</feature>
<comment type="subcellular location">
    <subcellularLocation>
        <location evidence="1">Membrane</location>
        <topology evidence="1">Multi-pass membrane protein</topology>
    </subcellularLocation>
</comment>
<feature type="transmembrane region" description="Helical" evidence="5">
    <location>
        <begin position="239"/>
        <end position="258"/>
    </location>
</feature>
<sequence>MNNSFINLVTLQIKEFYREPEVLFWSVLFPLALSAILGFAFSQQGVKESSVAIIENTFTPIHAGIARLQSQSFDSVSNRQITLLVAQPEQAFLKLKRGEVVMVVEPAANNNLIYHFDPANEEANLQYLLLEKKLHSPPAGASTVRAVSTPGSRYIDFLIPGMIAFGLMNSCIWGIGWNLIELRIKKLLRRMVATPMSKSEFLLAQFTTRLLITFFENILLVLLAYLVFDLQIQGSLLNVILLFLAGNIAFGGIAILIASRPERNQVGSGIINFVTLAMTILSGVFFSYTNFPEWAVKIIRYVPLTLLADGLRSVFNEAADFPQIALQVVLLLGYGIISFIIGLRVFKWY</sequence>
<comment type="caution">
    <text evidence="7">The sequence shown here is derived from an EMBL/GenBank/DDBJ whole genome shotgun (WGS) entry which is preliminary data.</text>
</comment>
<reference evidence="7" key="1">
    <citation type="submission" date="2023-07" db="EMBL/GenBank/DDBJ databases">
        <title>The genome sequence of Rhodocytophaga aerolata KACC 12507.</title>
        <authorList>
            <person name="Zhang X."/>
        </authorList>
    </citation>
    <scope>NUCLEOTIDE SEQUENCE</scope>
    <source>
        <strain evidence="7">KACC 12507</strain>
    </source>
</reference>
<dbReference type="RefSeq" id="WP_302036072.1">
    <property type="nucleotide sequence ID" value="NZ_JAUKPO010000001.1"/>
</dbReference>
<evidence type="ECO:0000313" key="7">
    <source>
        <dbReference type="EMBL" id="MDO1445283.1"/>
    </source>
</evidence>
<protein>
    <submittedName>
        <fullName evidence="7">ABC transporter permease</fullName>
    </submittedName>
</protein>
<dbReference type="PROSITE" id="PS51012">
    <property type="entry name" value="ABC_TM2"/>
    <property type="match status" value="1"/>
</dbReference>
<keyword evidence="8" id="KW-1185">Reference proteome</keyword>
<accession>A0ABT8R1U8</accession>